<organism evidence="2 3">
    <name type="scientific">Blastomyces silverae</name>
    <dbReference type="NCBI Taxonomy" id="2060906"/>
    <lineage>
        <taxon>Eukaryota</taxon>
        <taxon>Fungi</taxon>
        <taxon>Dikarya</taxon>
        <taxon>Ascomycota</taxon>
        <taxon>Pezizomycotina</taxon>
        <taxon>Eurotiomycetes</taxon>
        <taxon>Eurotiomycetidae</taxon>
        <taxon>Onygenales</taxon>
        <taxon>Ajellomycetaceae</taxon>
        <taxon>Blastomyces</taxon>
    </lineage>
</organism>
<name>A0A0H1BGN9_9EURO</name>
<keyword evidence="3" id="KW-1185">Reference proteome</keyword>
<comment type="caution">
    <text evidence="2">The sequence shown here is derived from an EMBL/GenBank/DDBJ whole genome shotgun (WGS) entry which is preliminary data.</text>
</comment>
<protein>
    <submittedName>
        <fullName evidence="2">Uncharacterized protein</fullName>
    </submittedName>
</protein>
<proteinExistence type="predicted"/>
<feature type="compositionally biased region" description="Polar residues" evidence="1">
    <location>
        <begin position="1"/>
        <end position="11"/>
    </location>
</feature>
<dbReference type="Proteomes" id="UP000053573">
    <property type="component" value="Unassembled WGS sequence"/>
</dbReference>
<reference evidence="3" key="1">
    <citation type="journal article" date="2015" name="PLoS Genet.">
        <title>The dynamic genome and transcriptome of the human fungal pathogen Blastomyces and close relative Emmonsia.</title>
        <authorList>
            <person name="Munoz J.F."/>
            <person name="Gauthier G.M."/>
            <person name="Desjardins C.A."/>
            <person name="Gallo J.E."/>
            <person name="Holder J."/>
            <person name="Sullivan T.D."/>
            <person name="Marty A.J."/>
            <person name="Carmen J.C."/>
            <person name="Chen Z."/>
            <person name="Ding L."/>
            <person name="Gujja S."/>
            <person name="Magrini V."/>
            <person name="Misas E."/>
            <person name="Mitreva M."/>
            <person name="Priest M."/>
            <person name="Saif S."/>
            <person name="Whiston E.A."/>
            <person name="Young S."/>
            <person name="Zeng Q."/>
            <person name="Goldman W.E."/>
            <person name="Mardis E.R."/>
            <person name="Taylor J.W."/>
            <person name="McEwen J.G."/>
            <person name="Clay O.K."/>
            <person name="Klein B.S."/>
            <person name="Cuomo C.A."/>
        </authorList>
    </citation>
    <scope>NUCLEOTIDE SEQUENCE [LARGE SCALE GENOMIC DNA]</scope>
    <source>
        <strain evidence="3">UAMH 139</strain>
    </source>
</reference>
<feature type="compositionally biased region" description="Polar residues" evidence="1">
    <location>
        <begin position="20"/>
        <end position="32"/>
    </location>
</feature>
<dbReference type="EMBL" id="LDEV01002126">
    <property type="protein sequence ID" value="KLJ10212.1"/>
    <property type="molecule type" value="Genomic_DNA"/>
</dbReference>
<feature type="region of interest" description="Disordered" evidence="1">
    <location>
        <begin position="1"/>
        <end position="34"/>
    </location>
</feature>
<gene>
    <name evidence="2" type="ORF">EMPG_14408</name>
</gene>
<evidence type="ECO:0000313" key="2">
    <source>
        <dbReference type="EMBL" id="KLJ10212.1"/>
    </source>
</evidence>
<dbReference type="AlphaFoldDB" id="A0A0H1BGN9"/>
<dbReference type="OrthoDB" id="4725912at2759"/>
<sequence length="71" mass="7848">MSTTLESSQDGNNREEASPETRQPLQHDQQNAAGDLTLQVDFSWQRFKSLITNKADPQASPLYVAVSTLSP</sequence>
<accession>A0A0H1BGN9</accession>
<evidence type="ECO:0000313" key="3">
    <source>
        <dbReference type="Proteomes" id="UP000053573"/>
    </source>
</evidence>
<evidence type="ECO:0000256" key="1">
    <source>
        <dbReference type="SAM" id="MobiDB-lite"/>
    </source>
</evidence>